<keyword evidence="4" id="KW-1003">Cell membrane</keyword>
<dbReference type="InterPro" id="IPR003148">
    <property type="entry name" value="RCK_N"/>
</dbReference>
<feature type="transmembrane region" description="Helical" evidence="9">
    <location>
        <begin position="90"/>
        <end position="111"/>
    </location>
</feature>
<dbReference type="GO" id="GO:0005886">
    <property type="term" value="C:plasma membrane"/>
    <property type="evidence" value="ECO:0007669"/>
    <property type="project" value="UniProtKB-SubCell"/>
</dbReference>
<evidence type="ECO:0000256" key="2">
    <source>
        <dbReference type="ARBA" id="ARBA00022448"/>
    </source>
</evidence>
<evidence type="ECO:0000259" key="11">
    <source>
        <dbReference type="Pfam" id="PF02254"/>
    </source>
</evidence>
<organism evidence="12 13">
    <name type="scientific">Sphingomonas cavernae</name>
    <dbReference type="NCBI Taxonomy" id="2320861"/>
    <lineage>
        <taxon>Bacteria</taxon>
        <taxon>Pseudomonadati</taxon>
        <taxon>Pseudomonadota</taxon>
        <taxon>Alphaproteobacteria</taxon>
        <taxon>Sphingomonadales</taxon>
        <taxon>Sphingomonadaceae</taxon>
        <taxon>Sphingomonas</taxon>
    </lineage>
</organism>
<feature type="transmembrane region" description="Helical" evidence="9">
    <location>
        <begin position="366"/>
        <end position="390"/>
    </location>
</feature>
<dbReference type="Pfam" id="PF02254">
    <property type="entry name" value="TrkA_N"/>
    <property type="match status" value="1"/>
</dbReference>
<dbReference type="Proteomes" id="UP000286100">
    <property type="component" value="Unassembled WGS sequence"/>
</dbReference>
<sequence>MLLDSLMVKIALIGLLGIGAQWIAWRTNKPAIALMLMTGVLAGPILGLIDPRRDFGALMEPMVKLAVAVILFEGGLSLNFRDLRHAGGPVLRLVVIGAPLGWALATAAAYYGAGLSFEVAALFGGILVVTGPTVVQPLLRPLNISPRVRNTLKWEAIVNDPIGALLAVFIYAWVTYGGEGADIAAIGFDVLASTFVAGLLGAGLGFAVSWLFPRGYVPEYLKAPILLVTVIAGFVIADVIQHETGLVTVTIMGVVIANRPLAASHALRRFKEDLTVILVSGVFILMSATLDWATMSQFQARFLIFLFLLLFVVRPVTVLVSLLLSSMPWRERLFVAWIGPRGIVAVAITGLFAIRLADFGIEDAEALIPLSFGVVVATIFAHGFSARWLAARLGIDTGERSAVLIVGANAWTTQLGAMLKSLDIGVTVADPSKFALREARKAGLETWQGDVLDEQAQDQHDLGGYQHIVAATDNDAYNALICAELGPEIGTERVSQTRADKPDAPTASRGRVLLEGGLSMDELLTRTSEDWSFSRTRITDKFGYDDFRERLPAEAEPVAVLKPDKRLLFFSTSARPLVEPGDIAISFIPPDTPRPRTAVEEPPAAEVLI</sequence>
<feature type="transmembrane region" description="Helical" evidence="9">
    <location>
        <begin position="223"/>
        <end position="240"/>
    </location>
</feature>
<reference evidence="12 13" key="1">
    <citation type="submission" date="2018-09" db="EMBL/GenBank/DDBJ databases">
        <authorList>
            <person name="Zhu H."/>
        </authorList>
    </citation>
    <scope>NUCLEOTIDE SEQUENCE [LARGE SCALE GENOMIC DNA]</scope>
    <source>
        <strain evidence="12 13">K2R01-6</strain>
    </source>
</reference>
<feature type="transmembrane region" description="Helical" evidence="9">
    <location>
        <begin position="302"/>
        <end position="324"/>
    </location>
</feature>
<evidence type="ECO:0000256" key="4">
    <source>
        <dbReference type="ARBA" id="ARBA00022475"/>
    </source>
</evidence>
<dbReference type="Gene3D" id="1.20.1530.20">
    <property type="match status" value="1"/>
</dbReference>
<keyword evidence="3" id="KW-0050">Antiport</keyword>
<dbReference type="OrthoDB" id="570124at2"/>
<keyword evidence="6 9" id="KW-1133">Transmembrane helix</keyword>
<dbReference type="GO" id="GO:0015297">
    <property type="term" value="F:antiporter activity"/>
    <property type="evidence" value="ECO:0007669"/>
    <property type="project" value="UniProtKB-KW"/>
</dbReference>
<name>A0A418WSL2_9SPHN</name>
<accession>A0A418WSL2</accession>
<keyword evidence="5 9" id="KW-0812">Transmembrane</keyword>
<dbReference type="InterPro" id="IPR006153">
    <property type="entry name" value="Cation/H_exchanger_TM"/>
</dbReference>
<feature type="transmembrane region" description="Helical" evidence="9">
    <location>
        <begin position="31"/>
        <end position="49"/>
    </location>
</feature>
<feature type="transmembrane region" description="Helical" evidence="9">
    <location>
        <begin position="246"/>
        <end position="262"/>
    </location>
</feature>
<feature type="transmembrane region" description="Helical" evidence="9">
    <location>
        <begin position="6"/>
        <end position="24"/>
    </location>
</feature>
<dbReference type="Pfam" id="PF00999">
    <property type="entry name" value="Na_H_Exchanger"/>
    <property type="match status" value="1"/>
</dbReference>
<comment type="caution">
    <text evidence="12">The sequence shown here is derived from an EMBL/GenBank/DDBJ whole genome shotgun (WGS) entry which is preliminary data.</text>
</comment>
<evidence type="ECO:0000313" key="12">
    <source>
        <dbReference type="EMBL" id="RJF94243.1"/>
    </source>
</evidence>
<dbReference type="Gene3D" id="3.40.50.720">
    <property type="entry name" value="NAD(P)-binding Rossmann-like Domain"/>
    <property type="match status" value="1"/>
</dbReference>
<evidence type="ECO:0000313" key="13">
    <source>
        <dbReference type="Proteomes" id="UP000286100"/>
    </source>
</evidence>
<keyword evidence="8 9" id="KW-0472">Membrane</keyword>
<dbReference type="GO" id="GO:0006813">
    <property type="term" value="P:potassium ion transport"/>
    <property type="evidence" value="ECO:0007669"/>
    <property type="project" value="InterPro"/>
</dbReference>
<protein>
    <submittedName>
        <fullName evidence="12">Sodium:proton antiporter</fullName>
    </submittedName>
</protein>
<dbReference type="AlphaFoldDB" id="A0A418WSL2"/>
<dbReference type="PANTHER" id="PTHR32507">
    <property type="entry name" value="NA(+)/H(+) ANTIPORTER 1"/>
    <property type="match status" value="1"/>
</dbReference>
<proteinExistence type="predicted"/>
<keyword evidence="7" id="KW-0406">Ion transport</keyword>
<gene>
    <name evidence="12" type="ORF">D3876_04575</name>
</gene>
<feature type="transmembrane region" description="Helical" evidence="9">
    <location>
        <begin position="186"/>
        <end position="211"/>
    </location>
</feature>
<evidence type="ECO:0000256" key="8">
    <source>
        <dbReference type="ARBA" id="ARBA00023136"/>
    </source>
</evidence>
<evidence type="ECO:0000256" key="1">
    <source>
        <dbReference type="ARBA" id="ARBA00004651"/>
    </source>
</evidence>
<dbReference type="GO" id="GO:1902600">
    <property type="term" value="P:proton transmembrane transport"/>
    <property type="evidence" value="ECO:0007669"/>
    <property type="project" value="InterPro"/>
</dbReference>
<evidence type="ECO:0000259" key="10">
    <source>
        <dbReference type="Pfam" id="PF00999"/>
    </source>
</evidence>
<comment type="subcellular location">
    <subcellularLocation>
        <location evidence="1">Cell membrane</location>
        <topology evidence="1">Multi-pass membrane protein</topology>
    </subcellularLocation>
</comment>
<feature type="domain" description="RCK N-terminal" evidence="11">
    <location>
        <begin position="403"/>
        <end position="485"/>
    </location>
</feature>
<dbReference type="RefSeq" id="WP_119761037.1">
    <property type="nucleotide sequence ID" value="NZ_QYUM01000002.1"/>
</dbReference>
<dbReference type="EMBL" id="QYUM01000002">
    <property type="protein sequence ID" value="RJF94243.1"/>
    <property type="molecule type" value="Genomic_DNA"/>
</dbReference>
<dbReference type="InterPro" id="IPR038770">
    <property type="entry name" value="Na+/solute_symporter_sf"/>
</dbReference>
<evidence type="ECO:0000256" key="3">
    <source>
        <dbReference type="ARBA" id="ARBA00022449"/>
    </source>
</evidence>
<feature type="transmembrane region" description="Helical" evidence="9">
    <location>
        <begin position="156"/>
        <end position="174"/>
    </location>
</feature>
<feature type="transmembrane region" description="Helical" evidence="9">
    <location>
        <begin position="274"/>
        <end position="290"/>
    </location>
</feature>
<dbReference type="InterPro" id="IPR036291">
    <property type="entry name" value="NAD(P)-bd_dom_sf"/>
</dbReference>
<keyword evidence="13" id="KW-1185">Reference proteome</keyword>
<dbReference type="SUPFAM" id="SSF51735">
    <property type="entry name" value="NAD(P)-binding Rossmann-fold domains"/>
    <property type="match status" value="1"/>
</dbReference>
<evidence type="ECO:0000256" key="9">
    <source>
        <dbReference type="SAM" id="Phobius"/>
    </source>
</evidence>
<dbReference type="PANTHER" id="PTHR32507:SF0">
    <property type="entry name" value="NA(+)_H(+) ANTIPORTER 2-RELATED"/>
    <property type="match status" value="1"/>
</dbReference>
<feature type="transmembrane region" description="Helical" evidence="9">
    <location>
        <begin position="117"/>
        <end position="135"/>
    </location>
</feature>
<keyword evidence="2" id="KW-0813">Transport</keyword>
<feature type="domain" description="Cation/H+ exchanger transmembrane" evidence="10">
    <location>
        <begin position="23"/>
        <end position="390"/>
    </location>
</feature>
<evidence type="ECO:0000256" key="5">
    <source>
        <dbReference type="ARBA" id="ARBA00022692"/>
    </source>
</evidence>
<feature type="transmembrane region" description="Helical" evidence="9">
    <location>
        <begin position="333"/>
        <end position="354"/>
    </location>
</feature>
<evidence type="ECO:0000256" key="6">
    <source>
        <dbReference type="ARBA" id="ARBA00022989"/>
    </source>
</evidence>
<evidence type="ECO:0000256" key="7">
    <source>
        <dbReference type="ARBA" id="ARBA00023065"/>
    </source>
</evidence>